<evidence type="ECO:0000259" key="8">
    <source>
        <dbReference type="Pfam" id="PF01850"/>
    </source>
</evidence>
<proteinExistence type="inferred from homology"/>
<dbReference type="STRING" id="1548207.AXK11_00185"/>
<reference evidence="10" key="1">
    <citation type="submission" date="2016-02" db="EMBL/GenBank/DDBJ databases">
        <authorList>
            <person name="Sanders J.G."/>
            <person name="Lin J.Y."/>
            <person name="Wertz J.T."/>
            <person name="Russell J.A."/>
            <person name="Moreau C.S."/>
            <person name="Powell S."/>
        </authorList>
    </citation>
    <scope>NUCLEOTIDE SEQUENCE [LARGE SCALE GENOMIC DNA]</scope>
    <source>
        <strain evidence="10">CAG34</strain>
    </source>
</reference>
<evidence type="ECO:0000256" key="7">
    <source>
        <dbReference type="ARBA" id="ARBA00038093"/>
    </source>
</evidence>
<dbReference type="Proteomes" id="UP000070058">
    <property type="component" value="Unassembled WGS sequence"/>
</dbReference>
<dbReference type="InterPro" id="IPR002716">
    <property type="entry name" value="PIN_dom"/>
</dbReference>
<dbReference type="GO" id="GO:0016787">
    <property type="term" value="F:hydrolase activity"/>
    <property type="evidence" value="ECO:0007669"/>
    <property type="project" value="UniProtKB-KW"/>
</dbReference>
<dbReference type="EMBL" id="LSZQ01000012">
    <property type="protein sequence ID" value="KXU37691.1"/>
    <property type="molecule type" value="Genomic_DNA"/>
</dbReference>
<dbReference type="GO" id="GO:0046872">
    <property type="term" value="F:metal ion binding"/>
    <property type="evidence" value="ECO:0007669"/>
    <property type="project" value="UniProtKB-KW"/>
</dbReference>
<comment type="similarity">
    <text evidence="7">Belongs to the PINc/VapC protein family.</text>
</comment>
<evidence type="ECO:0000256" key="6">
    <source>
        <dbReference type="ARBA" id="ARBA00022842"/>
    </source>
</evidence>
<keyword evidence="4" id="KW-0479">Metal-binding</keyword>
<evidence type="ECO:0000256" key="4">
    <source>
        <dbReference type="ARBA" id="ARBA00022723"/>
    </source>
</evidence>
<protein>
    <recommendedName>
        <fullName evidence="8">PIN domain-containing protein</fullName>
    </recommendedName>
</protein>
<sequence length="66" mass="7261">MQTFHTPESTWDLVLKIATELERAGTRVLLPDLIIAACALEAGATVLTLDSDFSRIPDLKVIHTLE</sequence>
<comment type="cofactor">
    <cofactor evidence="1">
        <name>Mg(2+)</name>
        <dbReference type="ChEBI" id="CHEBI:18420"/>
    </cofactor>
</comment>
<gene>
    <name evidence="9" type="ORF">AXK11_00185</name>
</gene>
<evidence type="ECO:0000256" key="2">
    <source>
        <dbReference type="ARBA" id="ARBA00022649"/>
    </source>
</evidence>
<comment type="caution">
    <text evidence="9">The sequence shown here is derived from an EMBL/GenBank/DDBJ whole genome shotgun (WGS) entry which is preliminary data.</text>
</comment>
<evidence type="ECO:0000256" key="5">
    <source>
        <dbReference type="ARBA" id="ARBA00022801"/>
    </source>
</evidence>
<keyword evidence="5" id="KW-0378">Hydrolase</keyword>
<name>A0A139ST83_9BACT</name>
<dbReference type="InterPro" id="IPR029060">
    <property type="entry name" value="PIN-like_dom_sf"/>
</dbReference>
<keyword evidence="10" id="KW-1185">Reference proteome</keyword>
<evidence type="ECO:0000256" key="1">
    <source>
        <dbReference type="ARBA" id="ARBA00001946"/>
    </source>
</evidence>
<keyword evidence="2" id="KW-1277">Toxin-antitoxin system</keyword>
<evidence type="ECO:0000313" key="10">
    <source>
        <dbReference type="Proteomes" id="UP000070058"/>
    </source>
</evidence>
<keyword evidence="3" id="KW-0540">Nuclease</keyword>
<dbReference type="PANTHER" id="PTHR33653:SF1">
    <property type="entry name" value="RIBONUCLEASE VAPC2"/>
    <property type="match status" value="1"/>
</dbReference>
<feature type="domain" description="PIN" evidence="8">
    <location>
        <begin position="10"/>
        <end position="58"/>
    </location>
</feature>
<organism evidence="9 10">
    <name type="scientific">Cephaloticoccus primus</name>
    <dbReference type="NCBI Taxonomy" id="1548207"/>
    <lineage>
        <taxon>Bacteria</taxon>
        <taxon>Pseudomonadati</taxon>
        <taxon>Verrucomicrobiota</taxon>
        <taxon>Opitutia</taxon>
        <taxon>Opitutales</taxon>
        <taxon>Opitutaceae</taxon>
        <taxon>Cephaloticoccus</taxon>
    </lineage>
</organism>
<dbReference type="RefSeq" id="WP_068628551.1">
    <property type="nucleotide sequence ID" value="NZ_LSZQ01000012.1"/>
</dbReference>
<dbReference type="AlphaFoldDB" id="A0A139ST83"/>
<evidence type="ECO:0000313" key="9">
    <source>
        <dbReference type="EMBL" id="KXU37691.1"/>
    </source>
</evidence>
<evidence type="ECO:0000256" key="3">
    <source>
        <dbReference type="ARBA" id="ARBA00022722"/>
    </source>
</evidence>
<keyword evidence="6" id="KW-0460">Magnesium</keyword>
<dbReference type="InterPro" id="IPR050556">
    <property type="entry name" value="Type_II_TA_system_RNase"/>
</dbReference>
<dbReference type="OrthoDB" id="556169at2"/>
<dbReference type="GO" id="GO:0004518">
    <property type="term" value="F:nuclease activity"/>
    <property type="evidence" value="ECO:0007669"/>
    <property type="project" value="UniProtKB-KW"/>
</dbReference>
<dbReference type="Gene3D" id="3.40.50.1010">
    <property type="entry name" value="5'-nuclease"/>
    <property type="match status" value="1"/>
</dbReference>
<dbReference type="PANTHER" id="PTHR33653">
    <property type="entry name" value="RIBONUCLEASE VAPC2"/>
    <property type="match status" value="1"/>
</dbReference>
<dbReference type="SUPFAM" id="SSF88723">
    <property type="entry name" value="PIN domain-like"/>
    <property type="match status" value="1"/>
</dbReference>
<accession>A0A139ST83</accession>
<dbReference type="Pfam" id="PF01850">
    <property type="entry name" value="PIN"/>
    <property type="match status" value="1"/>
</dbReference>